<evidence type="ECO:0000256" key="9">
    <source>
        <dbReference type="ARBA" id="ARBA00023242"/>
    </source>
</evidence>
<evidence type="ECO:0000256" key="10">
    <source>
        <dbReference type="ARBA" id="ARBA00048287"/>
    </source>
</evidence>
<dbReference type="InterPro" id="IPR037138">
    <property type="entry name" value="His_deacetylse_dom_sf"/>
</dbReference>
<dbReference type="Gene3D" id="3.40.800.20">
    <property type="entry name" value="Histone deacetylase domain"/>
    <property type="match status" value="1"/>
</dbReference>
<feature type="compositionally biased region" description="Low complexity" evidence="11">
    <location>
        <begin position="25"/>
        <end position="35"/>
    </location>
</feature>
<reference evidence="14 15" key="1">
    <citation type="submission" date="2013-07" db="EMBL/GenBank/DDBJ databases">
        <title>The Genome Sequence of Cryptococcus heveanensis BCC8398.</title>
        <authorList>
            <consortium name="The Broad Institute Genome Sequencing Platform"/>
            <person name="Cuomo C."/>
            <person name="Litvintseva A."/>
            <person name="Chen Y."/>
            <person name="Heitman J."/>
            <person name="Sun S."/>
            <person name="Springer D."/>
            <person name="Dromer F."/>
            <person name="Young S.K."/>
            <person name="Zeng Q."/>
            <person name="Gargeya S."/>
            <person name="Fitzgerald M."/>
            <person name="Abouelleil A."/>
            <person name="Alvarado L."/>
            <person name="Berlin A.M."/>
            <person name="Chapman S.B."/>
            <person name="Dewar J."/>
            <person name="Goldberg J."/>
            <person name="Griggs A."/>
            <person name="Gujja S."/>
            <person name="Hansen M."/>
            <person name="Howarth C."/>
            <person name="Imamovic A."/>
            <person name="Larimer J."/>
            <person name="McCowan C."/>
            <person name="Murphy C."/>
            <person name="Pearson M."/>
            <person name="Priest M."/>
            <person name="Roberts A."/>
            <person name="Saif S."/>
            <person name="Shea T."/>
            <person name="Sykes S."/>
            <person name="Wortman J."/>
            <person name="Nusbaum C."/>
            <person name="Birren B."/>
        </authorList>
    </citation>
    <scope>NUCLEOTIDE SEQUENCE [LARGE SCALE GENOMIC DNA]</scope>
    <source>
        <strain evidence="14 15">BCC8398</strain>
    </source>
</reference>
<keyword evidence="4" id="KW-0678">Repressor</keyword>
<dbReference type="PANTHER" id="PTHR10625">
    <property type="entry name" value="HISTONE DEACETYLASE HDAC1-RELATED"/>
    <property type="match status" value="1"/>
</dbReference>
<evidence type="ECO:0000256" key="8">
    <source>
        <dbReference type="ARBA" id="ARBA00023163"/>
    </source>
</evidence>
<feature type="compositionally biased region" description="Low complexity" evidence="11">
    <location>
        <begin position="56"/>
        <end position="69"/>
    </location>
</feature>
<dbReference type="FunFam" id="3.40.800.20:FF:000005">
    <property type="entry name" value="histone deacetylase 6"/>
    <property type="match status" value="1"/>
</dbReference>
<dbReference type="InterPro" id="IPR023696">
    <property type="entry name" value="Ureohydrolase_dom_sf"/>
</dbReference>
<dbReference type="Gene3D" id="3.40.50.1820">
    <property type="entry name" value="alpha/beta hydrolase"/>
    <property type="match status" value="1"/>
</dbReference>
<dbReference type="EMBL" id="KV700132">
    <property type="protein sequence ID" value="OCF31699.1"/>
    <property type="molecule type" value="Genomic_DNA"/>
</dbReference>
<feature type="region of interest" description="Disordered" evidence="11">
    <location>
        <begin position="802"/>
        <end position="836"/>
    </location>
</feature>
<feature type="domain" description="Arb2-like" evidence="13">
    <location>
        <begin position="547"/>
        <end position="798"/>
    </location>
</feature>
<keyword evidence="8" id="KW-0804">Transcription</keyword>
<accession>A0A1B9GKV8</accession>
<dbReference type="Proteomes" id="UP000092666">
    <property type="component" value="Unassembled WGS sequence"/>
</dbReference>
<dbReference type="PRINTS" id="PR01270">
    <property type="entry name" value="HDASUPER"/>
</dbReference>
<dbReference type="CDD" id="cd11600">
    <property type="entry name" value="HDAC_Clr3"/>
    <property type="match status" value="1"/>
</dbReference>
<dbReference type="InterPro" id="IPR023801">
    <property type="entry name" value="His_deacetylse_dom"/>
</dbReference>
<proteinExistence type="inferred from homology"/>
<evidence type="ECO:0000256" key="5">
    <source>
        <dbReference type="ARBA" id="ARBA00022801"/>
    </source>
</evidence>
<evidence type="ECO:0000256" key="3">
    <source>
        <dbReference type="ARBA" id="ARBA00012111"/>
    </source>
</evidence>
<dbReference type="Pfam" id="PF09757">
    <property type="entry name" value="Arb2-like"/>
    <property type="match status" value="1"/>
</dbReference>
<gene>
    <name evidence="14" type="ORF">I316_06706</name>
</gene>
<dbReference type="Pfam" id="PF00850">
    <property type="entry name" value="Hist_deacetyl"/>
    <property type="match status" value="1"/>
</dbReference>
<dbReference type="InterPro" id="IPR000286">
    <property type="entry name" value="HDACs"/>
</dbReference>
<evidence type="ECO:0000256" key="7">
    <source>
        <dbReference type="ARBA" id="ARBA00023015"/>
    </source>
</evidence>
<evidence type="ECO:0000256" key="2">
    <source>
        <dbReference type="ARBA" id="ARBA00007738"/>
    </source>
</evidence>
<evidence type="ECO:0000259" key="13">
    <source>
        <dbReference type="Pfam" id="PF09757"/>
    </source>
</evidence>
<evidence type="ECO:0000256" key="6">
    <source>
        <dbReference type="ARBA" id="ARBA00022853"/>
    </source>
</evidence>
<evidence type="ECO:0000313" key="15">
    <source>
        <dbReference type="Proteomes" id="UP000092666"/>
    </source>
</evidence>
<comment type="similarity">
    <text evidence="2">Belongs to the histone deacetylase family. HD type 2 subfamily.</text>
</comment>
<protein>
    <recommendedName>
        <fullName evidence="3">histone deacetylase</fullName>
        <ecNumber evidence="3">3.5.1.98</ecNumber>
    </recommendedName>
</protein>
<dbReference type="GO" id="GO:0040029">
    <property type="term" value="P:epigenetic regulation of gene expression"/>
    <property type="evidence" value="ECO:0007669"/>
    <property type="project" value="TreeGrafter"/>
</dbReference>
<feature type="region of interest" description="Disordered" evidence="11">
    <location>
        <begin position="25"/>
        <end position="69"/>
    </location>
</feature>
<evidence type="ECO:0000313" key="14">
    <source>
        <dbReference type="EMBL" id="OCF31699.1"/>
    </source>
</evidence>
<comment type="catalytic activity">
    <reaction evidence="10">
        <text>N(6)-acetyl-L-lysyl-[histone] + H2O = L-lysyl-[histone] + acetate</text>
        <dbReference type="Rhea" id="RHEA:58196"/>
        <dbReference type="Rhea" id="RHEA-COMP:9845"/>
        <dbReference type="Rhea" id="RHEA-COMP:11338"/>
        <dbReference type="ChEBI" id="CHEBI:15377"/>
        <dbReference type="ChEBI" id="CHEBI:29969"/>
        <dbReference type="ChEBI" id="CHEBI:30089"/>
        <dbReference type="ChEBI" id="CHEBI:61930"/>
        <dbReference type="EC" id="3.5.1.98"/>
    </reaction>
</comment>
<feature type="compositionally biased region" description="Low complexity" evidence="11">
    <location>
        <begin position="875"/>
        <end position="919"/>
    </location>
</feature>
<sequence length="926" mass="100391">MSGSNHMEVDPTPSSRVQDVEVATTVADAAENVTTGPQESDAPMEVDPAPDARPSSITEQVVEQTTTSTTTVIETTTVPIPTPTTAATSEILPPQSTPGPSVTNGFDPYTQQFQPQPTQQTPISGPSNSAVTPTTAFFPSVFSTPNLGSVERARMTRTGYIYDPMMMLHCQDGYTPTADDVLDNGEGHPEEPMRIKRIFGRLAEQGLIKRMRKLEFDEVTMEQVMLVHSEELWYKVQGTENLSDEHLQESKNYYDQLSLYVCRETAHCARLSCGGVIQACLSVCRGDVRNAFAIVRPPGHHAEPDEHMGFCFFNNVAVAAREVQRLGLAKKVLILDWDVHHGNGTQRAFWDDPNVLYMSLHRHDGGRFYPTSDFGALDMVGSGEGEGKSVNVPWPGPGFGDADYIYAFQRIIMPIAYEFAPDLVIISAGFDAADGDHLGGCHVTPAAYGHMTHMLSALAGGKLVVALEGGYNLRAISDSALAVAHVLLGETPAELDVIQASEAATEVIYQCAKVQSKYWKSIDVKACEPPEVTALEDGSSPIISIPDLLKIHRAHHMFTKHGLFQIPLASTELEESFGGQVICSENVYDAGPRGVLVVFVHDFGNLRVETEGVSTTNVHLENSYLLDTSDAVVQWVNGEKYNLIDVNVLKQLPTKLPREGPQMVSKSGPKLESQLIKYIWDNYIELSEAENVVLIGHGMGCHTIMELVNYREVETKVKAVVQVAGLHSLVRIDPNNEEKRAWFRKSNQIYVPATHPVLKEDRIQKRLGGQIFTTEEAKVVDVLNKVLPRIKEFVTKKLGDLPPLKKASVPVPEPVSVNGHAKDAAPADGASQEVEMSNGHADITMNGETAAEVPASAQSEAQLDRPTKTDSITGAIDPATADPAAITPASADVPSQPEPTVAAEPAPSTASVPTSPKAPVVDTAPN</sequence>
<keyword evidence="15" id="KW-1185">Reference proteome</keyword>
<keyword evidence="7" id="KW-0805">Transcription regulation</keyword>
<evidence type="ECO:0000256" key="4">
    <source>
        <dbReference type="ARBA" id="ARBA00022491"/>
    </source>
</evidence>
<dbReference type="GO" id="GO:0000118">
    <property type="term" value="C:histone deacetylase complex"/>
    <property type="evidence" value="ECO:0007669"/>
    <property type="project" value="TreeGrafter"/>
</dbReference>
<dbReference type="InterPro" id="IPR029058">
    <property type="entry name" value="AB_hydrolase_fold"/>
</dbReference>
<dbReference type="AlphaFoldDB" id="A0A1B9GKV8"/>
<keyword evidence="5" id="KW-0378">Hydrolase</keyword>
<keyword evidence="6" id="KW-0156">Chromatin regulator</keyword>
<dbReference type="EC" id="3.5.1.98" evidence="3"/>
<evidence type="ECO:0000259" key="12">
    <source>
        <dbReference type="Pfam" id="PF00850"/>
    </source>
</evidence>
<feature type="compositionally biased region" description="Low complexity" evidence="11">
    <location>
        <begin position="80"/>
        <end position="91"/>
    </location>
</feature>
<dbReference type="STRING" id="1296120.A0A1B9GKV8"/>
<dbReference type="PANTHER" id="PTHR10625:SF5">
    <property type="entry name" value="HISTONE DEACETYLASE"/>
    <property type="match status" value="1"/>
</dbReference>
<dbReference type="SUPFAM" id="SSF52768">
    <property type="entry name" value="Arginase/deacetylase"/>
    <property type="match status" value="1"/>
</dbReference>
<dbReference type="GO" id="GO:0141221">
    <property type="term" value="F:histone deacetylase activity, hydrolytic mechanism"/>
    <property type="evidence" value="ECO:0007669"/>
    <property type="project" value="UniProtKB-EC"/>
</dbReference>
<reference evidence="15" key="2">
    <citation type="submission" date="2013-12" db="EMBL/GenBank/DDBJ databases">
        <title>Evolution of pathogenesis and genome organization in the Tremellales.</title>
        <authorList>
            <person name="Cuomo C."/>
            <person name="Litvintseva A."/>
            <person name="Heitman J."/>
            <person name="Chen Y."/>
            <person name="Sun S."/>
            <person name="Springer D."/>
            <person name="Dromer F."/>
            <person name="Young S."/>
            <person name="Zeng Q."/>
            <person name="Chapman S."/>
            <person name="Gujja S."/>
            <person name="Saif S."/>
            <person name="Birren B."/>
        </authorList>
    </citation>
    <scope>NUCLEOTIDE SEQUENCE [LARGE SCALE GENOMIC DNA]</scope>
    <source>
        <strain evidence="15">BCC8398</strain>
    </source>
</reference>
<evidence type="ECO:0000256" key="1">
    <source>
        <dbReference type="ARBA" id="ARBA00004123"/>
    </source>
</evidence>
<dbReference type="SUPFAM" id="SSF53474">
    <property type="entry name" value="alpha/beta-Hydrolases"/>
    <property type="match status" value="1"/>
</dbReference>
<comment type="subcellular location">
    <subcellularLocation>
        <location evidence="1">Nucleus</location>
    </subcellularLocation>
</comment>
<dbReference type="OrthoDB" id="424012at2759"/>
<feature type="region of interest" description="Disordered" evidence="11">
    <location>
        <begin position="850"/>
        <end position="926"/>
    </location>
</feature>
<name>A0A1B9GKV8_9TREE</name>
<feature type="region of interest" description="Disordered" evidence="11">
    <location>
        <begin position="80"/>
        <end position="99"/>
    </location>
</feature>
<feature type="domain" description="Histone deacetylase" evidence="12">
    <location>
        <begin position="188"/>
        <end position="486"/>
    </location>
</feature>
<organism evidence="14 15">
    <name type="scientific">Kwoniella heveanensis BCC8398</name>
    <dbReference type="NCBI Taxonomy" id="1296120"/>
    <lineage>
        <taxon>Eukaryota</taxon>
        <taxon>Fungi</taxon>
        <taxon>Dikarya</taxon>
        <taxon>Basidiomycota</taxon>
        <taxon>Agaricomycotina</taxon>
        <taxon>Tremellomycetes</taxon>
        <taxon>Tremellales</taxon>
        <taxon>Cryptococcaceae</taxon>
        <taxon>Kwoniella</taxon>
    </lineage>
</organism>
<dbReference type="InterPro" id="IPR019154">
    <property type="entry name" value="Arb2-like_domain"/>
</dbReference>
<keyword evidence="9" id="KW-0539">Nucleus</keyword>
<evidence type="ECO:0000256" key="11">
    <source>
        <dbReference type="SAM" id="MobiDB-lite"/>
    </source>
</evidence>